<sequence length="236" mass="26282">MGTVRNILFIMCDQLRADYLSCSGHPTLETPHIDALAARGVNFTRAYCQSPVCGPSRMSFYTGRYMFTHGATWNGVPLPVGEWTMGDYLRPLGLRTVLVGKTHMAADLAGLDRLHIAPDSSLGVLVSQCGFEPLERDDGLHPDQAVDPNLAYNRYLREQGYEGDNPWHDYANSVEGPNGEVLSGWFMRNAHLPARVAEAHSETAYMTNRAIDFVRQAGDSPWCMHLSYIKPHWPSA</sequence>
<feature type="non-terminal residue" evidence="4">
    <location>
        <position position="236"/>
    </location>
</feature>
<accession>W4LP01</accession>
<dbReference type="InterPro" id="IPR017850">
    <property type="entry name" value="Alkaline_phosphatase_core_sf"/>
</dbReference>
<evidence type="ECO:0000256" key="1">
    <source>
        <dbReference type="ARBA" id="ARBA00022723"/>
    </source>
</evidence>
<keyword evidence="2" id="KW-0378">Hydrolase</keyword>
<dbReference type="PANTHER" id="PTHR45953">
    <property type="entry name" value="IDURONATE 2-SULFATASE"/>
    <property type="match status" value="1"/>
</dbReference>
<organism evidence="4 5">
    <name type="scientific">Entotheonella factor</name>
    <dbReference type="NCBI Taxonomy" id="1429438"/>
    <lineage>
        <taxon>Bacteria</taxon>
        <taxon>Pseudomonadati</taxon>
        <taxon>Nitrospinota/Tectimicrobiota group</taxon>
        <taxon>Candidatus Tectimicrobiota</taxon>
        <taxon>Candidatus Entotheonellia</taxon>
        <taxon>Candidatus Entotheonellales</taxon>
        <taxon>Candidatus Entotheonellaceae</taxon>
        <taxon>Candidatus Entotheonella</taxon>
    </lineage>
</organism>
<dbReference type="Gene3D" id="3.40.720.10">
    <property type="entry name" value="Alkaline Phosphatase, subunit A"/>
    <property type="match status" value="1"/>
</dbReference>
<name>W4LP01_ENTF1</name>
<keyword evidence="5" id="KW-1185">Reference proteome</keyword>
<feature type="domain" description="Sulfatase N-terminal" evidence="3">
    <location>
        <begin position="5"/>
        <end position="105"/>
    </location>
</feature>
<evidence type="ECO:0000313" key="5">
    <source>
        <dbReference type="Proteomes" id="UP000019141"/>
    </source>
</evidence>
<comment type="caution">
    <text evidence="4">The sequence shown here is derived from an EMBL/GenBank/DDBJ whole genome shotgun (WGS) entry which is preliminary data.</text>
</comment>
<dbReference type="GO" id="GO:0008484">
    <property type="term" value="F:sulfuric ester hydrolase activity"/>
    <property type="evidence" value="ECO:0007669"/>
    <property type="project" value="TreeGrafter"/>
</dbReference>
<keyword evidence="1" id="KW-0479">Metal-binding</keyword>
<dbReference type="Proteomes" id="UP000019141">
    <property type="component" value="Unassembled WGS sequence"/>
</dbReference>
<proteinExistence type="predicted"/>
<evidence type="ECO:0000313" key="4">
    <source>
        <dbReference type="EMBL" id="ETW99609.1"/>
    </source>
</evidence>
<reference evidence="4 5" key="1">
    <citation type="journal article" date="2014" name="Nature">
        <title>An environmental bacterial taxon with a large and distinct metabolic repertoire.</title>
        <authorList>
            <person name="Wilson M.C."/>
            <person name="Mori T."/>
            <person name="Ruckert C."/>
            <person name="Uria A.R."/>
            <person name="Helf M.J."/>
            <person name="Takada K."/>
            <person name="Gernert C."/>
            <person name="Steffens U.A."/>
            <person name="Heycke N."/>
            <person name="Schmitt S."/>
            <person name="Rinke C."/>
            <person name="Helfrich E.J."/>
            <person name="Brachmann A.O."/>
            <person name="Gurgui C."/>
            <person name="Wakimoto T."/>
            <person name="Kracht M."/>
            <person name="Crusemann M."/>
            <person name="Hentschel U."/>
            <person name="Abe I."/>
            <person name="Matsunaga S."/>
            <person name="Kalinowski J."/>
            <person name="Takeyama H."/>
            <person name="Piel J."/>
        </authorList>
    </citation>
    <scope>NUCLEOTIDE SEQUENCE [LARGE SCALE GENOMIC DNA]</scope>
    <source>
        <strain evidence="5">TSY1</strain>
    </source>
</reference>
<dbReference type="GO" id="GO:0046872">
    <property type="term" value="F:metal ion binding"/>
    <property type="evidence" value="ECO:0007669"/>
    <property type="project" value="UniProtKB-KW"/>
</dbReference>
<evidence type="ECO:0000256" key="2">
    <source>
        <dbReference type="ARBA" id="ARBA00022801"/>
    </source>
</evidence>
<gene>
    <name evidence="4" type="ORF">ETSY1_14325</name>
</gene>
<dbReference type="HOGENOM" id="CLU_006332_1_1_7"/>
<dbReference type="SUPFAM" id="SSF53649">
    <property type="entry name" value="Alkaline phosphatase-like"/>
    <property type="match status" value="1"/>
</dbReference>
<dbReference type="InterPro" id="IPR000917">
    <property type="entry name" value="Sulfatase_N"/>
</dbReference>
<dbReference type="AlphaFoldDB" id="W4LP01"/>
<dbReference type="PANTHER" id="PTHR45953:SF1">
    <property type="entry name" value="IDURONATE 2-SULFATASE"/>
    <property type="match status" value="1"/>
</dbReference>
<dbReference type="Pfam" id="PF00884">
    <property type="entry name" value="Sulfatase"/>
    <property type="match status" value="1"/>
</dbReference>
<dbReference type="EMBL" id="AZHW01000426">
    <property type="protein sequence ID" value="ETW99609.1"/>
    <property type="molecule type" value="Genomic_DNA"/>
</dbReference>
<dbReference type="GO" id="GO:0005737">
    <property type="term" value="C:cytoplasm"/>
    <property type="evidence" value="ECO:0007669"/>
    <property type="project" value="TreeGrafter"/>
</dbReference>
<protein>
    <recommendedName>
        <fullName evidence="3">Sulfatase N-terminal domain-containing protein</fullName>
    </recommendedName>
</protein>
<evidence type="ECO:0000259" key="3">
    <source>
        <dbReference type="Pfam" id="PF00884"/>
    </source>
</evidence>